<dbReference type="GO" id="GO:0016020">
    <property type="term" value="C:membrane"/>
    <property type="evidence" value="ECO:0007669"/>
    <property type="project" value="UniProtKB-SubCell"/>
</dbReference>
<comment type="pathway">
    <text evidence="2">Phospholipid metabolism; phosphatidylglycerol biosynthesis; phosphatidylglycerol from CDP-diacylglycerol: step 1/2.</text>
</comment>
<organism evidence="18 19">
    <name type="scientific">Endomicrobium proavitum</name>
    <dbReference type="NCBI Taxonomy" id="1408281"/>
    <lineage>
        <taxon>Bacteria</taxon>
        <taxon>Pseudomonadati</taxon>
        <taxon>Elusimicrobiota</taxon>
        <taxon>Endomicrobiia</taxon>
        <taxon>Endomicrobiales</taxon>
        <taxon>Endomicrobiaceae</taxon>
        <taxon>Endomicrobium</taxon>
    </lineage>
</organism>
<feature type="transmembrane region" description="Helical" evidence="17">
    <location>
        <begin position="72"/>
        <end position="90"/>
    </location>
</feature>
<keyword evidence="12" id="KW-0594">Phospholipid biosynthesis</keyword>
<evidence type="ECO:0000256" key="10">
    <source>
        <dbReference type="ARBA" id="ARBA00023098"/>
    </source>
</evidence>
<gene>
    <name evidence="18" type="primary">pgsA</name>
    <name evidence="18" type="ORF">Epro_0574</name>
</gene>
<comment type="similarity">
    <text evidence="3 16">Belongs to the CDP-alcohol phosphatidyltransferase class-I family.</text>
</comment>
<dbReference type="Gene3D" id="1.20.120.1760">
    <property type="match status" value="1"/>
</dbReference>
<evidence type="ECO:0000256" key="12">
    <source>
        <dbReference type="ARBA" id="ARBA00023209"/>
    </source>
</evidence>
<dbReference type="STRING" id="1408281.Epro_0574"/>
<dbReference type="KEGG" id="epo:Epro_0574"/>
<evidence type="ECO:0000256" key="11">
    <source>
        <dbReference type="ARBA" id="ARBA00023136"/>
    </source>
</evidence>
<keyword evidence="19" id="KW-1185">Reference proteome</keyword>
<dbReference type="PIRSF" id="PIRSF000847">
    <property type="entry name" value="Phos_ph_gly_syn"/>
    <property type="match status" value="1"/>
</dbReference>
<dbReference type="Pfam" id="PF01066">
    <property type="entry name" value="CDP-OH_P_transf"/>
    <property type="match status" value="1"/>
</dbReference>
<dbReference type="PANTHER" id="PTHR14269">
    <property type="entry name" value="CDP-DIACYLGLYCEROL--GLYCEROL-3-PHOSPHATE 3-PHOSPHATIDYLTRANSFERASE-RELATED"/>
    <property type="match status" value="1"/>
</dbReference>
<evidence type="ECO:0000256" key="5">
    <source>
        <dbReference type="ARBA" id="ARBA00014944"/>
    </source>
</evidence>
<evidence type="ECO:0000313" key="18">
    <source>
        <dbReference type="EMBL" id="AKL97953.1"/>
    </source>
</evidence>
<protein>
    <recommendedName>
        <fullName evidence="5 15">CDP-diacylglycerol--glycerol-3-phosphate 3-phosphatidyltransferase</fullName>
        <ecNumber evidence="4 15">2.7.8.5</ecNumber>
    </recommendedName>
</protein>
<dbReference type="GO" id="GO:0008444">
    <property type="term" value="F:CDP-diacylglycerol-glycerol-3-phosphate 3-phosphatidyltransferase activity"/>
    <property type="evidence" value="ECO:0007669"/>
    <property type="project" value="UniProtKB-UniRule"/>
</dbReference>
<evidence type="ECO:0000256" key="9">
    <source>
        <dbReference type="ARBA" id="ARBA00022989"/>
    </source>
</evidence>
<dbReference type="EMBL" id="CP009498">
    <property type="protein sequence ID" value="AKL97953.1"/>
    <property type="molecule type" value="Genomic_DNA"/>
</dbReference>
<comment type="catalytic activity">
    <reaction evidence="14">
        <text>a CDP-1,2-diacyl-sn-glycerol + sn-glycerol 3-phosphate = a 1,2-diacyl-sn-glycero-3-phospho-(1'-sn-glycero-3'-phosphate) + CMP + H(+)</text>
        <dbReference type="Rhea" id="RHEA:12593"/>
        <dbReference type="ChEBI" id="CHEBI:15378"/>
        <dbReference type="ChEBI" id="CHEBI:57597"/>
        <dbReference type="ChEBI" id="CHEBI:58332"/>
        <dbReference type="ChEBI" id="CHEBI:60110"/>
        <dbReference type="ChEBI" id="CHEBI:60377"/>
        <dbReference type="EC" id="2.7.8.5"/>
    </reaction>
</comment>
<evidence type="ECO:0000256" key="4">
    <source>
        <dbReference type="ARBA" id="ARBA00013170"/>
    </source>
</evidence>
<evidence type="ECO:0000256" key="14">
    <source>
        <dbReference type="ARBA" id="ARBA00048586"/>
    </source>
</evidence>
<dbReference type="EC" id="2.7.8.5" evidence="4 15"/>
<dbReference type="PROSITE" id="PS00379">
    <property type="entry name" value="CDP_ALCOHOL_P_TRANSF"/>
    <property type="match status" value="1"/>
</dbReference>
<sequence>MTTKTMNLANRLTVARIIMVPFFILFMELDGFWFAILALIIFSAASITDYFDGKIARKQNTITSLGIFLDPLADKLLISAAFICFVNIAYLNVPAWMVVAIIAREFLITGLRSIAAAKNVIIPADKSGKFKTTSQIVVIILLLLIIILNETLLKFYGVSIESLRYTADYHSLGAFLCALPMWSVLIAAILTIYSGLHYILKHRKLLIENE</sequence>
<dbReference type="PATRIC" id="fig|1408281.3.peg.589"/>
<feature type="transmembrane region" description="Helical" evidence="17">
    <location>
        <begin position="169"/>
        <end position="196"/>
    </location>
</feature>
<evidence type="ECO:0000256" key="15">
    <source>
        <dbReference type="NCBIfam" id="TIGR00560"/>
    </source>
</evidence>
<keyword evidence="7 16" id="KW-0808">Transferase</keyword>
<evidence type="ECO:0000256" key="17">
    <source>
        <dbReference type="SAM" id="Phobius"/>
    </source>
</evidence>
<keyword evidence="6" id="KW-0444">Lipid biosynthesis</keyword>
<keyword evidence="13" id="KW-1208">Phospholipid metabolism</keyword>
<keyword evidence="9 17" id="KW-1133">Transmembrane helix</keyword>
<accession>A0A0G3WI37</accession>
<evidence type="ECO:0000256" key="6">
    <source>
        <dbReference type="ARBA" id="ARBA00022516"/>
    </source>
</evidence>
<proteinExistence type="inferred from homology"/>
<dbReference type="RefSeq" id="WP_052570438.1">
    <property type="nucleotide sequence ID" value="NZ_CP009498.1"/>
</dbReference>
<dbReference type="PANTHER" id="PTHR14269:SF62">
    <property type="entry name" value="CDP-DIACYLGLYCEROL--GLYCEROL-3-PHOSPHATE 3-PHOSPHATIDYLTRANSFERASE 1, CHLOROPLASTIC"/>
    <property type="match status" value="1"/>
</dbReference>
<keyword evidence="11 17" id="KW-0472">Membrane</keyword>
<dbReference type="GO" id="GO:0046474">
    <property type="term" value="P:glycerophospholipid biosynthetic process"/>
    <property type="evidence" value="ECO:0007669"/>
    <property type="project" value="TreeGrafter"/>
</dbReference>
<dbReference type="InterPro" id="IPR043130">
    <property type="entry name" value="CDP-OH_PTrfase_TM_dom"/>
</dbReference>
<dbReference type="InterPro" id="IPR000462">
    <property type="entry name" value="CDP-OH_P_trans"/>
</dbReference>
<dbReference type="InterPro" id="IPR050324">
    <property type="entry name" value="CDP-alcohol_PTase-I"/>
</dbReference>
<comment type="subcellular location">
    <subcellularLocation>
        <location evidence="1">Membrane</location>
        <topology evidence="1">Multi-pass membrane protein</topology>
    </subcellularLocation>
</comment>
<keyword evidence="10" id="KW-0443">Lipid metabolism</keyword>
<dbReference type="InterPro" id="IPR048254">
    <property type="entry name" value="CDP_ALCOHOL_P_TRANSF_CS"/>
</dbReference>
<dbReference type="AlphaFoldDB" id="A0A0G3WI37"/>
<dbReference type="Proteomes" id="UP000035337">
    <property type="component" value="Chromosome"/>
</dbReference>
<evidence type="ECO:0000256" key="1">
    <source>
        <dbReference type="ARBA" id="ARBA00004141"/>
    </source>
</evidence>
<evidence type="ECO:0000256" key="16">
    <source>
        <dbReference type="RuleBase" id="RU003750"/>
    </source>
</evidence>
<evidence type="ECO:0000256" key="7">
    <source>
        <dbReference type="ARBA" id="ARBA00022679"/>
    </source>
</evidence>
<evidence type="ECO:0000256" key="2">
    <source>
        <dbReference type="ARBA" id="ARBA00005042"/>
    </source>
</evidence>
<dbReference type="NCBIfam" id="TIGR00560">
    <property type="entry name" value="pgsA"/>
    <property type="match status" value="1"/>
</dbReference>
<evidence type="ECO:0000256" key="8">
    <source>
        <dbReference type="ARBA" id="ARBA00022692"/>
    </source>
</evidence>
<name>A0A0G3WI37_9BACT</name>
<evidence type="ECO:0000256" key="3">
    <source>
        <dbReference type="ARBA" id="ARBA00010441"/>
    </source>
</evidence>
<evidence type="ECO:0000313" key="19">
    <source>
        <dbReference type="Proteomes" id="UP000035337"/>
    </source>
</evidence>
<reference evidence="18 19" key="1">
    <citation type="submission" date="2014-09" db="EMBL/GenBank/DDBJ databases">
        <title>Complete genome sequence of Endomicrobium proavitum.</title>
        <authorList>
            <person name="Zheng H."/>
        </authorList>
    </citation>
    <scope>NUCLEOTIDE SEQUENCE [LARGE SCALE GENOMIC DNA]</scope>
    <source>
        <strain evidence="18 19">Rsa215</strain>
    </source>
</reference>
<dbReference type="InterPro" id="IPR004570">
    <property type="entry name" value="Phosphatidylglycerol_P_synth"/>
</dbReference>
<feature type="transmembrane region" description="Helical" evidence="17">
    <location>
        <begin position="136"/>
        <end position="157"/>
    </location>
</feature>
<evidence type="ECO:0000256" key="13">
    <source>
        <dbReference type="ARBA" id="ARBA00023264"/>
    </source>
</evidence>
<keyword evidence="8 17" id="KW-0812">Transmembrane</keyword>